<evidence type="ECO:0008006" key="3">
    <source>
        <dbReference type="Google" id="ProtNLM"/>
    </source>
</evidence>
<comment type="caution">
    <text evidence="1">The sequence shown here is derived from an EMBL/GenBank/DDBJ whole genome shotgun (WGS) entry which is preliminary data.</text>
</comment>
<dbReference type="SMART" id="SM01260">
    <property type="entry name" value="LANC_like"/>
    <property type="match status" value="1"/>
</dbReference>
<sequence length="460" mass="45976">MTSAPAPVLPAVPPFVDGPDTEFARTARALAARLVSLARVDGLGEPSWTGDDIDPRSAPDLSTPPMLVHGPLDDGLLTGRAGIAVALSAASRLPGAPPEWGGLAVRTAAAALRGPAADLSSHVHPGSGIGWESGALGIARAAAVVAEAHGDPALAGSSRRLGGLAVRRVVDRPDELPRFADLMGGLAGVLAGVLSAPLDRPDESARADAVTLLVDRIAALALDGPIGRRWPMAGSDQSVVGLAHGGSGIALALTAAAASVPSASTYAAGLASEAMLWEESLHDAGAGGWPDLRLAEPVPGLAWCHGAPGVGVSAALREPLLSATDRGSREAAAAQVAFGRARAASAAHRPTGLQPFDGSICHGLAGVVEMHLVAADAWPAAAAEHVASARALATQLTRAGRPGHPTWLCGIRSGGRSPNLLVGIGGVALTLARCHDLSVGPSAADPFLGPFTGPAAQREA</sequence>
<dbReference type="RefSeq" id="WP_034800224.1">
    <property type="nucleotide sequence ID" value="NZ_AWSA01000001.1"/>
</dbReference>
<dbReference type="SUPFAM" id="SSF158745">
    <property type="entry name" value="LanC-like"/>
    <property type="match status" value="1"/>
</dbReference>
<dbReference type="eggNOG" id="COG4403">
    <property type="taxonomic scope" value="Bacteria"/>
</dbReference>
<accession>W9GEN3</accession>
<dbReference type="AlphaFoldDB" id="W9GEN3"/>
<dbReference type="Gene3D" id="1.50.10.10">
    <property type="match status" value="1"/>
</dbReference>
<dbReference type="GO" id="GO:0031179">
    <property type="term" value="P:peptide modification"/>
    <property type="evidence" value="ECO:0007669"/>
    <property type="project" value="InterPro"/>
</dbReference>
<protein>
    <recommendedName>
        <fullName evidence="3">Lanthionine synthetase</fullName>
    </recommendedName>
</protein>
<dbReference type="PRINTS" id="PR01955">
    <property type="entry name" value="LANCFRANKIA"/>
</dbReference>
<dbReference type="PATRIC" id="fig|1386089.3.peg.19"/>
<dbReference type="GO" id="GO:0005975">
    <property type="term" value="P:carbohydrate metabolic process"/>
    <property type="evidence" value="ECO:0007669"/>
    <property type="project" value="InterPro"/>
</dbReference>
<proteinExistence type="predicted"/>
<dbReference type="OrthoDB" id="5055255at2"/>
<name>W9GEN3_9MICO</name>
<reference evidence="1 2" key="1">
    <citation type="submission" date="2013-08" db="EMBL/GenBank/DDBJ databases">
        <title>Intrasporangium oryzae NRRL B-24470.</title>
        <authorList>
            <person name="Liu H."/>
            <person name="Wang G."/>
        </authorList>
    </citation>
    <scope>NUCLEOTIDE SEQUENCE [LARGE SCALE GENOMIC DNA]</scope>
    <source>
        <strain evidence="1 2">NRRL B-24470</strain>
    </source>
</reference>
<dbReference type="InterPro" id="IPR012341">
    <property type="entry name" value="6hp_glycosidase-like_sf"/>
</dbReference>
<dbReference type="Pfam" id="PF05147">
    <property type="entry name" value="LANC_like"/>
    <property type="match status" value="1"/>
</dbReference>
<dbReference type="InterPro" id="IPR007822">
    <property type="entry name" value="LANC-like"/>
</dbReference>
<organism evidence="1 2">
    <name type="scientific">Intrasporangium oryzae NRRL B-24470</name>
    <dbReference type="NCBI Taxonomy" id="1386089"/>
    <lineage>
        <taxon>Bacteria</taxon>
        <taxon>Bacillati</taxon>
        <taxon>Actinomycetota</taxon>
        <taxon>Actinomycetes</taxon>
        <taxon>Micrococcales</taxon>
        <taxon>Intrasporangiaceae</taxon>
        <taxon>Intrasporangium</taxon>
    </lineage>
</organism>
<evidence type="ECO:0000313" key="2">
    <source>
        <dbReference type="Proteomes" id="UP000019489"/>
    </source>
</evidence>
<dbReference type="STRING" id="1386089.N865_08800"/>
<evidence type="ECO:0000313" key="1">
    <source>
        <dbReference type="EMBL" id="EWT03682.1"/>
    </source>
</evidence>
<keyword evidence="2" id="KW-1185">Reference proteome</keyword>
<gene>
    <name evidence="1" type="ORF">N865_08800</name>
</gene>
<dbReference type="PRINTS" id="PR01950">
    <property type="entry name" value="LANCSUPER"/>
</dbReference>
<dbReference type="EMBL" id="AWSA01000001">
    <property type="protein sequence ID" value="EWT03682.1"/>
    <property type="molecule type" value="Genomic_DNA"/>
</dbReference>
<dbReference type="Proteomes" id="UP000019489">
    <property type="component" value="Unassembled WGS sequence"/>
</dbReference>